<protein>
    <submittedName>
        <fullName evidence="1">Uncharacterized protein</fullName>
    </submittedName>
</protein>
<dbReference type="AlphaFoldDB" id="A0A0C9UK45"/>
<name>A0A0C9UK45_SPHS4</name>
<dbReference type="EMBL" id="KN837405">
    <property type="protein sequence ID" value="KIJ25645.1"/>
    <property type="molecule type" value="Genomic_DNA"/>
</dbReference>
<sequence>MYCRVPAYVTPAERTFRAAASSLLLIYCHPPSALSAQPLPPSSSSIVTSPGAGSRSHRGCAIGCHWNVTLMDHPPLRYLGGRKGEPQSLPASPNTSLVILF</sequence>
<keyword evidence="2" id="KW-1185">Reference proteome</keyword>
<evidence type="ECO:0000313" key="1">
    <source>
        <dbReference type="EMBL" id="KIJ25645.1"/>
    </source>
</evidence>
<organism evidence="1 2">
    <name type="scientific">Sphaerobolus stellatus (strain SS14)</name>
    <dbReference type="NCBI Taxonomy" id="990650"/>
    <lineage>
        <taxon>Eukaryota</taxon>
        <taxon>Fungi</taxon>
        <taxon>Dikarya</taxon>
        <taxon>Basidiomycota</taxon>
        <taxon>Agaricomycotina</taxon>
        <taxon>Agaricomycetes</taxon>
        <taxon>Phallomycetidae</taxon>
        <taxon>Geastrales</taxon>
        <taxon>Sphaerobolaceae</taxon>
        <taxon>Sphaerobolus</taxon>
    </lineage>
</organism>
<accession>A0A0C9UK45</accession>
<reference evidence="1 2" key="1">
    <citation type="submission" date="2014-06" db="EMBL/GenBank/DDBJ databases">
        <title>Evolutionary Origins and Diversification of the Mycorrhizal Mutualists.</title>
        <authorList>
            <consortium name="DOE Joint Genome Institute"/>
            <consortium name="Mycorrhizal Genomics Consortium"/>
            <person name="Kohler A."/>
            <person name="Kuo A."/>
            <person name="Nagy L.G."/>
            <person name="Floudas D."/>
            <person name="Copeland A."/>
            <person name="Barry K.W."/>
            <person name="Cichocki N."/>
            <person name="Veneault-Fourrey C."/>
            <person name="LaButti K."/>
            <person name="Lindquist E.A."/>
            <person name="Lipzen A."/>
            <person name="Lundell T."/>
            <person name="Morin E."/>
            <person name="Murat C."/>
            <person name="Riley R."/>
            <person name="Ohm R."/>
            <person name="Sun H."/>
            <person name="Tunlid A."/>
            <person name="Henrissat B."/>
            <person name="Grigoriev I.V."/>
            <person name="Hibbett D.S."/>
            <person name="Martin F."/>
        </authorList>
    </citation>
    <scope>NUCLEOTIDE SEQUENCE [LARGE SCALE GENOMIC DNA]</scope>
    <source>
        <strain evidence="1 2">SS14</strain>
    </source>
</reference>
<gene>
    <name evidence="1" type="ORF">M422DRAFT_273400</name>
</gene>
<proteinExistence type="predicted"/>
<dbReference type="Proteomes" id="UP000054279">
    <property type="component" value="Unassembled WGS sequence"/>
</dbReference>
<evidence type="ECO:0000313" key="2">
    <source>
        <dbReference type="Proteomes" id="UP000054279"/>
    </source>
</evidence>
<dbReference type="HOGENOM" id="CLU_2293497_0_0_1"/>